<dbReference type="RefSeq" id="WP_166647277.1">
    <property type="nucleotide sequence ID" value="NZ_SOCA01000005.1"/>
</dbReference>
<protein>
    <submittedName>
        <fullName evidence="1">Uncharacterized protein</fullName>
    </submittedName>
</protein>
<dbReference type="AlphaFoldDB" id="A0A4R7RX10"/>
<gene>
    <name evidence="1" type="ORF">EI77_03068</name>
</gene>
<sequence>MIDTCRFLWSRVITRVVIALLTVGVSSVSAFDPVGPPPQKTMEWTCRFLGSGRMAAANFQNASIWEAADFLSTYIPTGYNLTYNVDDALDDATRHISLDLKDPTFLEVVAEIARQSGTDVLISPGQVTFKKRSAAKATKPK</sequence>
<comment type="caution">
    <text evidence="1">The sequence shown here is derived from an EMBL/GenBank/DDBJ whole genome shotgun (WGS) entry which is preliminary data.</text>
</comment>
<evidence type="ECO:0000313" key="1">
    <source>
        <dbReference type="EMBL" id="TDU69415.1"/>
    </source>
</evidence>
<name>A0A4R7RX10_9BACT</name>
<dbReference type="Proteomes" id="UP000295662">
    <property type="component" value="Unassembled WGS sequence"/>
</dbReference>
<reference evidence="1 2" key="1">
    <citation type="submission" date="2019-03" db="EMBL/GenBank/DDBJ databases">
        <title>Genomic Encyclopedia of Archaeal and Bacterial Type Strains, Phase II (KMG-II): from individual species to whole genera.</title>
        <authorList>
            <person name="Goeker M."/>
        </authorList>
    </citation>
    <scope>NUCLEOTIDE SEQUENCE [LARGE SCALE GENOMIC DNA]</scope>
    <source>
        <strain evidence="1 2">ATCC 25309</strain>
    </source>
</reference>
<proteinExistence type="predicted"/>
<organism evidence="1 2">
    <name type="scientific">Prosthecobacter fusiformis</name>
    <dbReference type="NCBI Taxonomy" id="48464"/>
    <lineage>
        <taxon>Bacteria</taxon>
        <taxon>Pseudomonadati</taxon>
        <taxon>Verrucomicrobiota</taxon>
        <taxon>Verrucomicrobiia</taxon>
        <taxon>Verrucomicrobiales</taxon>
        <taxon>Verrucomicrobiaceae</taxon>
        <taxon>Prosthecobacter</taxon>
    </lineage>
</organism>
<evidence type="ECO:0000313" key="2">
    <source>
        <dbReference type="Proteomes" id="UP000295662"/>
    </source>
</evidence>
<dbReference type="EMBL" id="SOCA01000005">
    <property type="protein sequence ID" value="TDU69415.1"/>
    <property type="molecule type" value="Genomic_DNA"/>
</dbReference>
<keyword evidence="2" id="KW-1185">Reference proteome</keyword>
<accession>A0A4R7RX10</accession>